<comment type="caution">
    <text evidence="2">The sequence shown here is derived from an EMBL/GenBank/DDBJ whole genome shotgun (WGS) entry which is preliminary data.</text>
</comment>
<dbReference type="PANTHER" id="PTHR33732:SF3">
    <property type="entry name" value="OS07G0671800 PROTEIN"/>
    <property type="match status" value="1"/>
</dbReference>
<accession>A0AAD4T441</accession>
<gene>
    <name evidence="2" type="ORF">MKW98_027149</name>
</gene>
<dbReference type="EMBL" id="JAJJMB010006269">
    <property type="protein sequence ID" value="KAI3935329.1"/>
    <property type="molecule type" value="Genomic_DNA"/>
</dbReference>
<name>A0AAD4T441_9MAGN</name>
<evidence type="ECO:0000313" key="2">
    <source>
        <dbReference type="EMBL" id="KAI3935329.1"/>
    </source>
</evidence>
<comment type="similarity">
    <text evidence="1">Belongs to the REF/SRPP family.</text>
</comment>
<evidence type="ECO:0008006" key="4">
    <source>
        <dbReference type="Google" id="ProtNLM"/>
    </source>
</evidence>
<dbReference type="InterPro" id="IPR008802">
    <property type="entry name" value="REF"/>
</dbReference>
<protein>
    <recommendedName>
        <fullName evidence="4">Stress-related protein</fullName>
    </recommendedName>
</protein>
<evidence type="ECO:0000313" key="3">
    <source>
        <dbReference type="Proteomes" id="UP001202328"/>
    </source>
</evidence>
<dbReference type="AlphaFoldDB" id="A0AAD4T441"/>
<sequence length="244" mass="27025">MAVVDDKPQLETVDQQPEMTDRSVKENLKHLAFIHIATVQAVVFLTKIYNFAKEKSGPLKPGVESVEGTLKTVVAPVYHKFKDIPYNVLKFIDKRVDESKVPSVVKEISREAQIVGSEVQRSGLVETARAFAMNAYTKVEPSAKEAYAKYEPIAEKYAAITWRNLNKLPLFPTVANIMLPTASMLADTYNSAVSNATERKLPASSFLHLIPKERIAKVFSTEAGTEIQPCTTEAGSEVQQPLTN</sequence>
<dbReference type="Pfam" id="PF05755">
    <property type="entry name" value="REF"/>
    <property type="match status" value="1"/>
</dbReference>
<dbReference type="Proteomes" id="UP001202328">
    <property type="component" value="Unassembled WGS sequence"/>
</dbReference>
<reference evidence="2" key="1">
    <citation type="submission" date="2022-04" db="EMBL/GenBank/DDBJ databases">
        <title>A functionally conserved STORR gene fusion in Papaver species that diverged 16.8 million years ago.</title>
        <authorList>
            <person name="Catania T."/>
        </authorList>
    </citation>
    <scope>NUCLEOTIDE SEQUENCE</scope>
    <source>
        <strain evidence="2">S-188037</strain>
    </source>
</reference>
<evidence type="ECO:0000256" key="1">
    <source>
        <dbReference type="ARBA" id="ARBA00009737"/>
    </source>
</evidence>
<organism evidence="2 3">
    <name type="scientific">Papaver atlanticum</name>
    <dbReference type="NCBI Taxonomy" id="357466"/>
    <lineage>
        <taxon>Eukaryota</taxon>
        <taxon>Viridiplantae</taxon>
        <taxon>Streptophyta</taxon>
        <taxon>Embryophyta</taxon>
        <taxon>Tracheophyta</taxon>
        <taxon>Spermatophyta</taxon>
        <taxon>Magnoliopsida</taxon>
        <taxon>Ranunculales</taxon>
        <taxon>Papaveraceae</taxon>
        <taxon>Papaveroideae</taxon>
        <taxon>Papaver</taxon>
    </lineage>
</organism>
<dbReference type="PANTHER" id="PTHR33732">
    <property type="entry name" value="REF/SRPP-LIKE PROTEIN OS05G0151300/LOC_OS05G05940"/>
    <property type="match status" value="1"/>
</dbReference>
<proteinExistence type="inferred from homology"/>
<keyword evidence="3" id="KW-1185">Reference proteome</keyword>